<evidence type="ECO:0000256" key="5">
    <source>
        <dbReference type="ARBA" id="ARBA00022989"/>
    </source>
</evidence>
<keyword evidence="3" id="KW-1003">Cell membrane</keyword>
<dbReference type="Pfam" id="PF01554">
    <property type="entry name" value="MatE"/>
    <property type="match status" value="1"/>
</dbReference>
<keyword evidence="5 7" id="KW-1133">Transmembrane helix</keyword>
<dbReference type="EMBL" id="BART01012323">
    <property type="protein sequence ID" value="GAG79566.1"/>
    <property type="molecule type" value="Genomic_DNA"/>
</dbReference>
<keyword evidence="6 7" id="KW-0472">Membrane</keyword>
<dbReference type="PANTHER" id="PTHR43549:SF2">
    <property type="entry name" value="MULTIDRUG RESISTANCE PROTEIN NORM-RELATED"/>
    <property type="match status" value="1"/>
</dbReference>
<comment type="caution">
    <text evidence="8">The sequence shown here is derived from an EMBL/GenBank/DDBJ whole genome shotgun (WGS) entry which is preliminary data.</text>
</comment>
<evidence type="ECO:0000256" key="7">
    <source>
        <dbReference type="SAM" id="Phobius"/>
    </source>
</evidence>
<dbReference type="PANTHER" id="PTHR43549">
    <property type="entry name" value="MULTIDRUG RESISTANCE PROTEIN YPNP-RELATED"/>
    <property type="match status" value="1"/>
</dbReference>
<dbReference type="AlphaFoldDB" id="X1C5A5"/>
<feature type="transmembrane region" description="Helical" evidence="7">
    <location>
        <begin position="68"/>
        <end position="91"/>
    </location>
</feature>
<dbReference type="InterPro" id="IPR002528">
    <property type="entry name" value="MATE_fam"/>
</dbReference>
<keyword evidence="4 7" id="KW-0812">Transmembrane</keyword>
<comment type="subcellular location">
    <subcellularLocation>
        <location evidence="1">Cell membrane</location>
        <topology evidence="1">Multi-pass membrane protein</topology>
    </subcellularLocation>
</comment>
<reference evidence="8" key="1">
    <citation type="journal article" date="2014" name="Front. Microbiol.">
        <title>High frequency of phylogenetically diverse reductive dehalogenase-homologous genes in deep subseafloor sedimentary metagenomes.</title>
        <authorList>
            <person name="Kawai M."/>
            <person name="Futagami T."/>
            <person name="Toyoda A."/>
            <person name="Takaki Y."/>
            <person name="Nishi S."/>
            <person name="Hori S."/>
            <person name="Arai W."/>
            <person name="Tsubouchi T."/>
            <person name="Morono Y."/>
            <person name="Uchiyama I."/>
            <person name="Ito T."/>
            <person name="Fujiyama A."/>
            <person name="Inagaki F."/>
            <person name="Takami H."/>
        </authorList>
    </citation>
    <scope>NUCLEOTIDE SEQUENCE</scope>
    <source>
        <strain evidence="8">Expedition CK06-06</strain>
    </source>
</reference>
<proteinExistence type="predicted"/>
<feature type="transmembrane region" description="Helical" evidence="7">
    <location>
        <begin position="26"/>
        <end position="48"/>
    </location>
</feature>
<dbReference type="GO" id="GO:0015297">
    <property type="term" value="F:antiporter activity"/>
    <property type="evidence" value="ECO:0007669"/>
    <property type="project" value="InterPro"/>
</dbReference>
<accession>X1C5A5</accession>
<evidence type="ECO:0000256" key="1">
    <source>
        <dbReference type="ARBA" id="ARBA00004651"/>
    </source>
</evidence>
<evidence type="ECO:0000313" key="8">
    <source>
        <dbReference type="EMBL" id="GAG79566.1"/>
    </source>
</evidence>
<dbReference type="GO" id="GO:0042910">
    <property type="term" value="F:xenobiotic transmembrane transporter activity"/>
    <property type="evidence" value="ECO:0007669"/>
    <property type="project" value="InterPro"/>
</dbReference>
<sequence>MNKESSNKNKGVETLLGEPKKAVMKLAIPMIIAMSAHTIYNLVDAIWVSGFGQDIFTSNNIVEVGTNALAAVGYAMPFYMMLFAIAVGLGIGGGSAISRRIGAKDKKGADNVAIHTIIISIIIAVIFTLILFFSADTIIASIVIDIDNCCIDAGKP</sequence>
<evidence type="ECO:0000256" key="6">
    <source>
        <dbReference type="ARBA" id="ARBA00023136"/>
    </source>
</evidence>
<evidence type="ECO:0000256" key="4">
    <source>
        <dbReference type="ARBA" id="ARBA00022692"/>
    </source>
</evidence>
<feature type="non-terminal residue" evidence="8">
    <location>
        <position position="156"/>
    </location>
</feature>
<gene>
    <name evidence="8" type="ORF">S01H4_25781</name>
</gene>
<dbReference type="GO" id="GO:0005886">
    <property type="term" value="C:plasma membrane"/>
    <property type="evidence" value="ECO:0007669"/>
    <property type="project" value="UniProtKB-SubCell"/>
</dbReference>
<evidence type="ECO:0000256" key="2">
    <source>
        <dbReference type="ARBA" id="ARBA00022448"/>
    </source>
</evidence>
<keyword evidence="2" id="KW-0813">Transport</keyword>
<feature type="transmembrane region" description="Helical" evidence="7">
    <location>
        <begin position="112"/>
        <end position="133"/>
    </location>
</feature>
<dbReference type="InterPro" id="IPR052031">
    <property type="entry name" value="Membrane_Transporter-Flippase"/>
</dbReference>
<protein>
    <submittedName>
        <fullName evidence="8">Uncharacterized protein</fullName>
    </submittedName>
</protein>
<organism evidence="8">
    <name type="scientific">marine sediment metagenome</name>
    <dbReference type="NCBI Taxonomy" id="412755"/>
    <lineage>
        <taxon>unclassified sequences</taxon>
        <taxon>metagenomes</taxon>
        <taxon>ecological metagenomes</taxon>
    </lineage>
</organism>
<evidence type="ECO:0000256" key="3">
    <source>
        <dbReference type="ARBA" id="ARBA00022475"/>
    </source>
</evidence>
<name>X1C5A5_9ZZZZ</name>